<keyword evidence="3" id="KW-1185">Reference proteome</keyword>
<dbReference type="Proteomes" id="UP000503287">
    <property type="component" value="Chromosome"/>
</dbReference>
<dbReference type="Pfam" id="PF22479">
    <property type="entry name" value="Pam3_gp18"/>
    <property type="match status" value="1"/>
</dbReference>
<evidence type="ECO:0000259" key="1">
    <source>
        <dbReference type="Pfam" id="PF22479"/>
    </source>
</evidence>
<dbReference type="InterPro" id="IPR054252">
    <property type="entry name" value="Pam3_gp18"/>
</dbReference>
<accession>A0A6G6SL60</accession>
<sequence length="91" mass="10644">MLFEIKLSPTPNQSTSFTINNTLYELTLETRLENLFATVKRDGEYLVCNRICRNLTYICQWLIFVDIEGNTDPVYSELGSRYKLVWNDGIQ</sequence>
<feature type="domain" description="Cyanophage baseplate Pam3 plug gp18" evidence="1">
    <location>
        <begin position="3"/>
        <end position="88"/>
    </location>
</feature>
<reference evidence="2 3" key="1">
    <citation type="submission" date="2020-01" db="EMBL/GenBank/DDBJ databases">
        <title>The genomic epidemiology of tigecycline resistance gene tet(X) variants in a swine farm in China.</title>
        <authorList>
            <person name="Peng K."/>
            <person name="Li R."/>
        </authorList>
    </citation>
    <scope>NUCLEOTIDE SEQUENCE [LARGE SCALE GENOMIC DNA]</scope>
    <source>
        <strain evidence="2 3">ZN3</strain>
    </source>
</reference>
<gene>
    <name evidence="2" type="ORF">GTH24_15125</name>
</gene>
<proteinExistence type="predicted"/>
<name>A0A6G6SL60_PROVU</name>
<evidence type="ECO:0000313" key="2">
    <source>
        <dbReference type="EMBL" id="QIF95147.1"/>
    </source>
</evidence>
<dbReference type="RefSeq" id="WP_129037583.1">
    <property type="nucleotide sequence ID" value="NZ_CP047344.1"/>
</dbReference>
<protein>
    <recommendedName>
        <fullName evidence="1">Cyanophage baseplate Pam3 plug gp18 domain-containing protein</fullName>
    </recommendedName>
</protein>
<evidence type="ECO:0000313" key="3">
    <source>
        <dbReference type="Proteomes" id="UP000503287"/>
    </source>
</evidence>
<organism evidence="2 3">
    <name type="scientific">Proteus vulgaris</name>
    <dbReference type="NCBI Taxonomy" id="585"/>
    <lineage>
        <taxon>Bacteria</taxon>
        <taxon>Pseudomonadati</taxon>
        <taxon>Pseudomonadota</taxon>
        <taxon>Gammaproteobacteria</taxon>
        <taxon>Enterobacterales</taxon>
        <taxon>Morganellaceae</taxon>
        <taxon>Proteus</taxon>
    </lineage>
</organism>
<dbReference type="AlphaFoldDB" id="A0A6G6SL60"/>
<dbReference type="EMBL" id="CP047344">
    <property type="protein sequence ID" value="QIF95147.1"/>
    <property type="molecule type" value="Genomic_DNA"/>
</dbReference>